<keyword evidence="4" id="KW-1185">Reference proteome</keyword>
<dbReference type="GO" id="GO:0016746">
    <property type="term" value="F:acyltransferase activity"/>
    <property type="evidence" value="ECO:0007669"/>
    <property type="project" value="UniProtKB-KW"/>
</dbReference>
<dbReference type="eggNOG" id="arCOG00062">
    <property type="taxonomic scope" value="Archaea"/>
</dbReference>
<proteinExistence type="predicted"/>
<dbReference type="InterPro" id="IPR050345">
    <property type="entry name" value="Aliph_Amidase/BUP"/>
</dbReference>
<dbReference type="STRING" id="999630.TUZN_2164"/>
<evidence type="ECO:0000259" key="2">
    <source>
        <dbReference type="PROSITE" id="PS50263"/>
    </source>
</evidence>
<protein>
    <submittedName>
        <fullName evidence="3">Nitrilase/cyanide hydratase and apolipoprotein N-acyltransferase</fullName>
    </submittedName>
</protein>
<gene>
    <name evidence="3" type="ordered locus">TUZN_2164</name>
</gene>
<evidence type="ECO:0000256" key="1">
    <source>
        <dbReference type="ARBA" id="ARBA00022801"/>
    </source>
</evidence>
<dbReference type="EMBL" id="CP002590">
    <property type="protein sequence ID" value="AEA13620.1"/>
    <property type="molecule type" value="Genomic_DNA"/>
</dbReference>
<dbReference type="Gene3D" id="3.60.110.10">
    <property type="entry name" value="Carbon-nitrogen hydrolase"/>
    <property type="match status" value="1"/>
</dbReference>
<dbReference type="InterPro" id="IPR036526">
    <property type="entry name" value="C-N_Hydrolase_sf"/>
</dbReference>
<dbReference type="PANTHER" id="PTHR43674">
    <property type="entry name" value="NITRILASE C965.09-RELATED"/>
    <property type="match status" value="1"/>
</dbReference>
<accession>F2L5S4</accession>
<dbReference type="Proteomes" id="UP000008138">
    <property type="component" value="Chromosome"/>
</dbReference>
<reference key="2">
    <citation type="submission" date="2011-03" db="EMBL/GenBank/DDBJ databases">
        <title>Complete genome sequence of the thermoacidophilic crenarchaeon Thermoproteus uzoniensis 768-20.</title>
        <authorList>
            <person name="Mardanov A.V."/>
            <person name="Gumerov V.M."/>
            <person name="Beletsky A.V."/>
            <person name="Prokofeva M.I."/>
            <person name="Bonch-Osmolovskaya E.A."/>
            <person name="Ravin N.V."/>
            <person name="Skryabin K.G."/>
        </authorList>
    </citation>
    <scope>NUCLEOTIDE SEQUENCE</scope>
    <source>
        <strain>768-20</strain>
    </source>
</reference>
<organism evidence="3 4">
    <name type="scientific">Thermoproteus uzoniensis (strain 768-20)</name>
    <dbReference type="NCBI Taxonomy" id="999630"/>
    <lineage>
        <taxon>Archaea</taxon>
        <taxon>Thermoproteota</taxon>
        <taxon>Thermoprotei</taxon>
        <taxon>Thermoproteales</taxon>
        <taxon>Thermoproteaceae</taxon>
        <taxon>Thermoproteus</taxon>
    </lineage>
</organism>
<dbReference type="HOGENOM" id="CLU_030130_3_8_2"/>
<dbReference type="SUPFAM" id="SSF56317">
    <property type="entry name" value="Carbon-nitrogen hydrolase"/>
    <property type="match status" value="1"/>
</dbReference>
<dbReference type="PANTHER" id="PTHR43674:SF2">
    <property type="entry name" value="BETA-UREIDOPROPIONASE"/>
    <property type="match status" value="1"/>
</dbReference>
<dbReference type="PROSITE" id="PS50263">
    <property type="entry name" value="CN_HYDROLASE"/>
    <property type="match status" value="1"/>
</dbReference>
<evidence type="ECO:0000313" key="3">
    <source>
        <dbReference type="EMBL" id="AEA13620.1"/>
    </source>
</evidence>
<evidence type="ECO:0000313" key="4">
    <source>
        <dbReference type="Proteomes" id="UP000008138"/>
    </source>
</evidence>
<dbReference type="AlphaFoldDB" id="F2L5S4"/>
<feature type="domain" description="CN hydrolase" evidence="2">
    <location>
        <begin position="14"/>
        <end position="266"/>
    </location>
</feature>
<dbReference type="Pfam" id="PF00795">
    <property type="entry name" value="CN_hydrolase"/>
    <property type="match status" value="1"/>
</dbReference>
<dbReference type="CDD" id="cd07197">
    <property type="entry name" value="nitrilase"/>
    <property type="match status" value="1"/>
</dbReference>
<keyword evidence="1" id="KW-0378">Hydrolase</keyword>
<name>F2L5S4_THEU7</name>
<dbReference type="KEGG" id="tuz:TUZN_2164"/>
<dbReference type="InterPro" id="IPR003010">
    <property type="entry name" value="C-N_Hydrolase"/>
</dbReference>
<reference evidence="3 4" key="1">
    <citation type="journal article" date="2011" name="J. Bacteriol.">
        <title>Complete genome sequence of the thermoacidophilic crenarchaeon Thermoproteus uzoniensis 768-20.</title>
        <authorList>
            <person name="Mardanov A.V."/>
            <person name="Gumerov V.M."/>
            <person name="Beletsky A.V."/>
            <person name="Prokofeva M.I."/>
            <person name="Bonch-Osmolovskaya E.A."/>
            <person name="Ravin N.V."/>
            <person name="Skryabin K.G."/>
        </authorList>
    </citation>
    <scope>NUCLEOTIDE SEQUENCE [LARGE SCALE GENOMIC DNA]</scope>
    <source>
        <strain evidence="3 4">768-20</strain>
    </source>
</reference>
<dbReference type="GO" id="GO:0016811">
    <property type="term" value="F:hydrolase activity, acting on carbon-nitrogen (but not peptide) bonds, in linear amides"/>
    <property type="evidence" value="ECO:0007669"/>
    <property type="project" value="TreeGrafter"/>
</dbReference>
<sequence length="271" mass="28845">MRRDAPRKPKTGLAGGGVKIAVVQSPRFSGPAEGLRWLMDKTPRADLAVLPEYWIGTSPLDEEGFRSYISEIAEIASAMGGIVVAGAVAVARGGAVKNVCPVVGGEGLLTWGEKIFPSAATEERVWVSGGSRLALFKAGSWAVGCLSCVDLAYPELARVLALAGAEVVVNPASISADRRGLWAAIGLARAFENSVFVAAALGTGYRYLDGRPARGGSYIATPNGILVEFGEEPGVYLAELDRGELEHARRRRRYLDDVRSMKPVDLNRYGL</sequence>